<organism evidence="1 2">
    <name type="scientific">Paenibacillus hemerocallicola</name>
    <dbReference type="NCBI Taxonomy" id="1172614"/>
    <lineage>
        <taxon>Bacteria</taxon>
        <taxon>Bacillati</taxon>
        <taxon>Bacillota</taxon>
        <taxon>Bacilli</taxon>
        <taxon>Bacillales</taxon>
        <taxon>Paenibacillaceae</taxon>
        <taxon>Paenibacillus</taxon>
    </lineage>
</organism>
<dbReference type="GO" id="GO:0160105">
    <property type="term" value="F:tRNA (adenine(22)-N1)-methyltransferase activity"/>
    <property type="evidence" value="ECO:0007669"/>
    <property type="project" value="InterPro"/>
</dbReference>
<proteinExistence type="predicted"/>
<accession>A0A5C4T790</accession>
<dbReference type="GO" id="GO:0032259">
    <property type="term" value="P:methylation"/>
    <property type="evidence" value="ECO:0007669"/>
    <property type="project" value="UniProtKB-KW"/>
</dbReference>
<evidence type="ECO:0000313" key="1">
    <source>
        <dbReference type="EMBL" id="TNJ64149.1"/>
    </source>
</evidence>
<keyword evidence="1" id="KW-0808">Transferase</keyword>
<evidence type="ECO:0000313" key="2">
    <source>
        <dbReference type="Proteomes" id="UP000307943"/>
    </source>
</evidence>
<dbReference type="Gene3D" id="1.10.287.1890">
    <property type="match status" value="1"/>
</dbReference>
<dbReference type="Gene3D" id="3.40.50.150">
    <property type="entry name" value="Vaccinia Virus protein VP39"/>
    <property type="match status" value="1"/>
</dbReference>
<dbReference type="RefSeq" id="WP_139604398.1">
    <property type="nucleotide sequence ID" value="NZ_VDCQ01000033.1"/>
</dbReference>
<gene>
    <name evidence="1" type="ORF">FE784_22045</name>
</gene>
<protein>
    <submittedName>
        <fullName evidence="1">tRNA (Adenine-N(1))-methyltransferase</fullName>
    </submittedName>
</protein>
<dbReference type="PIRSF" id="PIRSF018637">
    <property type="entry name" value="TrmK"/>
    <property type="match status" value="1"/>
</dbReference>
<dbReference type="OrthoDB" id="5881184at2"/>
<dbReference type="PANTHER" id="PTHR38451">
    <property type="entry name" value="TRNA (ADENINE(22)-N(1))-METHYLTRANSFERASE"/>
    <property type="match status" value="1"/>
</dbReference>
<dbReference type="AlphaFoldDB" id="A0A5C4T790"/>
<dbReference type="Proteomes" id="UP000307943">
    <property type="component" value="Unassembled WGS sequence"/>
</dbReference>
<dbReference type="PANTHER" id="PTHR38451:SF1">
    <property type="entry name" value="TRNA (ADENINE(22)-N(1))-METHYLTRANSFERASE"/>
    <property type="match status" value="1"/>
</dbReference>
<dbReference type="SUPFAM" id="SSF53335">
    <property type="entry name" value="S-adenosyl-L-methionine-dependent methyltransferases"/>
    <property type="match status" value="1"/>
</dbReference>
<sequence length="253" mass="27839">MVKLSKRLQTIAGYVPAGARLADIGSDHALLPVYLAERGRVSFAVAGEINAGPREAAEKQVKEAGLAAVVSVRQGDGLAVIAPNEIDVVTIAGMGGSLISHILEEGKGKLAGVSRLVLQPNVAEDQVRRWLLAGDWVLEDESVLEEDGMFYEVLCAGRRSDSAERNKLLYARKTLDDSLALESEELIRFGPILIDRADEVLFRKWESELEKLDKIMDGMSQGGTEAAFQRRTELMAHRNRIKEVMNCLQKVKR</sequence>
<name>A0A5C4T790_9BACL</name>
<dbReference type="Pfam" id="PF04816">
    <property type="entry name" value="TrmK"/>
    <property type="match status" value="1"/>
</dbReference>
<dbReference type="InterPro" id="IPR006901">
    <property type="entry name" value="TrmK"/>
</dbReference>
<keyword evidence="1" id="KW-0489">Methyltransferase</keyword>
<reference evidence="1 2" key="1">
    <citation type="submission" date="2019-05" db="EMBL/GenBank/DDBJ databases">
        <title>We sequenced the genome of Paenibacillus hemerocallicola KCTC 33185 for further insight into its adaptation and study the phylogeny of Paenibacillus.</title>
        <authorList>
            <person name="Narsing Rao M.P."/>
        </authorList>
    </citation>
    <scope>NUCLEOTIDE SEQUENCE [LARGE SCALE GENOMIC DNA]</scope>
    <source>
        <strain evidence="1 2">KCTC 33185</strain>
    </source>
</reference>
<dbReference type="EMBL" id="VDCQ01000033">
    <property type="protein sequence ID" value="TNJ64149.1"/>
    <property type="molecule type" value="Genomic_DNA"/>
</dbReference>
<keyword evidence="2" id="KW-1185">Reference proteome</keyword>
<dbReference type="InterPro" id="IPR029063">
    <property type="entry name" value="SAM-dependent_MTases_sf"/>
</dbReference>
<comment type="caution">
    <text evidence="1">The sequence shown here is derived from an EMBL/GenBank/DDBJ whole genome shotgun (WGS) entry which is preliminary data.</text>
</comment>